<evidence type="ECO:0000256" key="2">
    <source>
        <dbReference type="SAM" id="SignalP"/>
    </source>
</evidence>
<accession>A0A507FNL3</accession>
<dbReference type="Proteomes" id="UP000320333">
    <property type="component" value="Unassembled WGS sequence"/>
</dbReference>
<feature type="region of interest" description="Disordered" evidence="1">
    <location>
        <begin position="57"/>
        <end position="151"/>
    </location>
</feature>
<evidence type="ECO:0000313" key="3">
    <source>
        <dbReference type="EMBL" id="TPX78009.1"/>
    </source>
</evidence>
<evidence type="ECO:0000256" key="1">
    <source>
        <dbReference type="SAM" id="MobiDB-lite"/>
    </source>
</evidence>
<protein>
    <recommendedName>
        <fullName evidence="5">SCP domain-containing protein</fullName>
    </recommendedName>
</protein>
<name>A0A507FNL3_9FUNG</name>
<keyword evidence="4" id="KW-1185">Reference proteome</keyword>
<dbReference type="InterPro" id="IPR035940">
    <property type="entry name" value="CAP_sf"/>
</dbReference>
<dbReference type="SUPFAM" id="SSF55797">
    <property type="entry name" value="PR-1-like"/>
    <property type="match status" value="1"/>
</dbReference>
<dbReference type="OrthoDB" id="2134284at2759"/>
<comment type="caution">
    <text evidence="3">The sequence shown here is derived from an EMBL/GenBank/DDBJ whole genome shotgun (WGS) entry which is preliminary data.</text>
</comment>
<keyword evidence="2" id="KW-0732">Signal</keyword>
<proteinExistence type="predicted"/>
<feature type="compositionally biased region" description="Polar residues" evidence="1">
    <location>
        <begin position="100"/>
        <end position="111"/>
    </location>
</feature>
<evidence type="ECO:0008006" key="5">
    <source>
        <dbReference type="Google" id="ProtNLM"/>
    </source>
</evidence>
<feature type="compositionally biased region" description="Low complexity" evidence="1">
    <location>
        <begin position="75"/>
        <end position="91"/>
    </location>
</feature>
<dbReference type="Gene3D" id="3.40.33.10">
    <property type="entry name" value="CAP"/>
    <property type="match status" value="1"/>
</dbReference>
<gene>
    <name evidence="3" type="ORF">CcCBS67573_g00739</name>
</gene>
<evidence type="ECO:0000313" key="4">
    <source>
        <dbReference type="Proteomes" id="UP000320333"/>
    </source>
</evidence>
<feature type="signal peptide" evidence="2">
    <location>
        <begin position="1"/>
        <end position="18"/>
    </location>
</feature>
<feature type="chain" id="PRO_5021458898" description="SCP domain-containing protein" evidence="2">
    <location>
        <begin position="19"/>
        <end position="338"/>
    </location>
</feature>
<reference evidence="3 4" key="1">
    <citation type="journal article" date="2019" name="Sci. Rep.">
        <title>Comparative genomics of chytrid fungi reveal insights into the obligate biotrophic and pathogenic lifestyle of Synchytrium endobioticum.</title>
        <authorList>
            <person name="van de Vossenberg B.T.L.H."/>
            <person name="Warris S."/>
            <person name="Nguyen H.D.T."/>
            <person name="van Gent-Pelzer M.P.E."/>
            <person name="Joly D.L."/>
            <person name="van de Geest H.C."/>
            <person name="Bonants P.J.M."/>
            <person name="Smith D.S."/>
            <person name="Levesque C.A."/>
            <person name="van der Lee T.A.J."/>
        </authorList>
    </citation>
    <scope>NUCLEOTIDE SEQUENCE [LARGE SCALE GENOMIC DNA]</scope>
    <source>
        <strain evidence="3 4">CBS 675.73</strain>
    </source>
</reference>
<feature type="compositionally biased region" description="Low complexity" evidence="1">
    <location>
        <begin position="140"/>
        <end position="151"/>
    </location>
</feature>
<dbReference type="EMBL" id="QEAP01000011">
    <property type="protein sequence ID" value="TPX78009.1"/>
    <property type="molecule type" value="Genomic_DNA"/>
</dbReference>
<dbReference type="AlphaFoldDB" id="A0A507FNL3"/>
<feature type="compositionally biased region" description="Pro residues" evidence="1">
    <location>
        <begin position="120"/>
        <end position="139"/>
    </location>
</feature>
<sequence>MQLRQLLLVATYALSVAAAEGKMKCRPKVTPALSAYQAPPPATVSVASVQVPATLAPSTQTYSEPASDSSESEVAPIPTETSATTPATENELPAPAPQPELNSTESVTTESEMAVEDAPAPAPQPEQPTEVPAPAPEPQPETSTTSTDSEPSLVVAITAAIVQESPAPVAQPVPSAGKCSADNLPACALLVPFDNPPIELKTADTITQCVGLANYARRLYNPSAPALVWSAALATRAKTSAEYAAKLDCWNCHSDSGSGTDWGQNLYLSKGNCWDSYVGWVTDEALAPSEANPDQGHFKNVVGIAIAFSPYLSIGCGSSSIGSSATVCNYGVSATYKS</sequence>
<organism evidence="3 4">
    <name type="scientific">Chytriomyces confervae</name>
    <dbReference type="NCBI Taxonomy" id="246404"/>
    <lineage>
        <taxon>Eukaryota</taxon>
        <taxon>Fungi</taxon>
        <taxon>Fungi incertae sedis</taxon>
        <taxon>Chytridiomycota</taxon>
        <taxon>Chytridiomycota incertae sedis</taxon>
        <taxon>Chytridiomycetes</taxon>
        <taxon>Chytridiales</taxon>
        <taxon>Chytriomycetaceae</taxon>
        <taxon>Chytriomyces</taxon>
    </lineage>
</organism>
<feature type="compositionally biased region" description="Polar residues" evidence="1">
    <location>
        <begin position="57"/>
        <end position="69"/>
    </location>
</feature>